<keyword evidence="1" id="KW-0143">Chaperone</keyword>
<evidence type="ECO:0000313" key="5">
    <source>
        <dbReference type="Proteomes" id="UP001595900"/>
    </source>
</evidence>
<evidence type="ECO:0000256" key="1">
    <source>
        <dbReference type="ARBA" id="ARBA00023186"/>
    </source>
</evidence>
<gene>
    <name evidence="4" type="ORF">ACFOYW_18410</name>
</gene>
<dbReference type="PRINTS" id="PR00773">
    <property type="entry name" value="GRPEPROTEIN"/>
</dbReference>
<evidence type="ECO:0000256" key="3">
    <source>
        <dbReference type="SAM" id="Coils"/>
    </source>
</evidence>
<evidence type="ECO:0000313" key="4">
    <source>
        <dbReference type="EMBL" id="MFC4245346.1"/>
    </source>
</evidence>
<keyword evidence="5" id="KW-1185">Reference proteome</keyword>
<dbReference type="InterPro" id="IPR009012">
    <property type="entry name" value="GrpE_head"/>
</dbReference>
<comment type="caution">
    <text evidence="4">The sequence shown here is derived from an EMBL/GenBank/DDBJ whole genome shotgun (WGS) entry which is preliminary data.</text>
</comment>
<dbReference type="InterPro" id="IPR000740">
    <property type="entry name" value="GrpE"/>
</dbReference>
<comment type="similarity">
    <text evidence="2">Belongs to the GrpE family.</text>
</comment>
<dbReference type="RefSeq" id="WP_390232505.1">
    <property type="nucleotide sequence ID" value="NZ_JBHSCN010000023.1"/>
</dbReference>
<organism evidence="4 5">
    <name type="scientific">Gryllotalpicola reticulitermitis</name>
    <dbReference type="NCBI Taxonomy" id="1184153"/>
    <lineage>
        <taxon>Bacteria</taxon>
        <taxon>Bacillati</taxon>
        <taxon>Actinomycetota</taxon>
        <taxon>Actinomycetes</taxon>
        <taxon>Micrococcales</taxon>
        <taxon>Microbacteriaceae</taxon>
        <taxon>Gryllotalpicola</taxon>
    </lineage>
</organism>
<dbReference type="Pfam" id="PF01025">
    <property type="entry name" value="GrpE"/>
    <property type="match status" value="1"/>
</dbReference>
<dbReference type="EMBL" id="JBHSCN010000023">
    <property type="protein sequence ID" value="MFC4245346.1"/>
    <property type="molecule type" value="Genomic_DNA"/>
</dbReference>
<dbReference type="Gene3D" id="2.30.22.10">
    <property type="entry name" value="Head domain of nucleotide exchange factor GrpE"/>
    <property type="match status" value="1"/>
</dbReference>
<reference evidence="5" key="1">
    <citation type="journal article" date="2019" name="Int. J. Syst. Evol. Microbiol.">
        <title>The Global Catalogue of Microorganisms (GCM) 10K type strain sequencing project: providing services to taxonomists for standard genome sequencing and annotation.</title>
        <authorList>
            <consortium name="The Broad Institute Genomics Platform"/>
            <consortium name="The Broad Institute Genome Sequencing Center for Infectious Disease"/>
            <person name="Wu L."/>
            <person name="Ma J."/>
        </authorList>
    </citation>
    <scope>NUCLEOTIDE SEQUENCE [LARGE SCALE GENOMIC DNA]</scope>
    <source>
        <strain evidence="5">CGMCC 1.10363</strain>
    </source>
</reference>
<feature type="coiled-coil region" evidence="3">
    <location>
        <begin position="43"/>
        <end position="79"/>
    </location>
</feature>
<proteinExistence type="inferred from homology"/>
<dbReference type="PANTHER" id="PTHR21237">
    <property type="entry name" value="GRPE PROTEIN"/>
    <property type="match status" value="1"/>
</dbReference>
<protein>
    <submittedName>
        <fullName evidence="4">Nucleotide exchange factor GrpE</fullName>
    </submittedName>
</protein>
<name>A0ABV8QD35_9MICO</name>
<dbReference type="Proteomes" id="UP001595900">
    <property type="component" value="Unassembled WGS sequence"/>
</dbReference>
<keyword evidence="3" id="KW-0175">Coiled coil</keyword>
<evidence type="ECO:0000256" key="2">
    <source>
        <dbReference type="RuleBase" id="RU004478"/>
    </source>
</evidence>
<sequence length="165" mass="18578">MTAEETAPALPGDRIAELAQEVGQLRDLFQRRLLDDKAKNVLIETVQEQARAAQELLRRKQLESLLKEALLAVDRLRTEDPSRELSESVSDELLEVFRRRGLQEIDDSGDFDGRMHQIVATVPASDTFPAGSIVDVRRQGYLLEDRVLRPAQVTIATAADDRESR</sequence>
<dbReference type="PANTHER" id="PTHR21237:SF23">
    <property type="entry name" value="GRPE PROTEIN HOMOLOG, MITOCHONDRIAL"/>
    <property type="match status" value="1"/>
</dbReference>
<dbReference type="SUPFAM" id="SSF51064">
    <property type="entry name" value="Head domain of nucleotide exchange factor GrpE"/>
    <property type="match status" value="1"/>
</dbReference>
<accession>A0ABV8QD35</accession>